<evidence type="ECO:0000313" key="2">
    <source>
        <dbReference type="Proteomes" id="UP000319935"/>
    </source>
</evidence>
<reference evidence="1 2" key="1">
    <citation type="submission" date="2019-05" db="EMBL/GenBank/DDBJ databases">
        <title>Complete genome sequence of sixteen phages from Abidjan, cote d'Ivoire, isolated on a single strain of Achromobacter xylosoxidans.</title>
        <authorList>
            <person name="Essoh C."/>
            <person name="Vernadet J.-P."/>
            <person name="Vergnaud G."/>
            <person name="Pourcel C."/>
        </authorList>
    </citation>
    <scope>NUCLEOTIDE SEQUENCE [LARGE SCALE GENOMIC DNA]</scope>
</reference>
<evidence type="ECO:0000313" key="1">
    <source>
        <dbReference type="EMBL" id="QDH84559.1"/>
    </source>
</evidence>
<accession>A0A514CVP0</accession>
<name>A0A514CVP0_9CAUD</name>
<sequence length="250" mass="26095">MVWWFAVAAVASSAAKGMTDGKQSQIDSMAAANQRNAGYLDQMRQRTVQLEDLTASNNAGLEANIKNALSASVRASLINVQVAQRARQQATQDAQTQSDGMTALGAATANAAASGTIGSSVDAVSRDIQRTIDRSRWELNEAFQTDVFNAQTAMNDLFENLDRSMYTPQVGRGNATSFDWLDVNSIAKNAPKRGMLAGLISGGGQYAMSQYSLGLGSQSTSSPMGGYGQAALGGNSSAGMGGSLGSFLGR</sequence>
<dbReference type="InterPro" id="IPR038996">
    <property type="entry name" value="Gp14"/>
</dbReference>
<keyword evidence="2" id="KW-1185">Reference proteome</keyword>
<gene>
    <name evidence="1" type="ORF">Axy21_038</name>
</gene>
<dbReference type="Proteomes" id="UP000319935">
    <property type="component" value="Segment"/>
</dbReference>
<dbReference type="Pfam" id="PF24072">
    <property type="entry name" value="T7_gp14"/>
    <property type="match status" value="1"/>
</dbReference>
<dbReference type="EMBL" id="MK962638">
    <property type="protein sequence ID" value="QDH84559.1"/>
    <property type="molecule type" value="Genomic_DNA"/>
</dbReference>
<proteinExistence type="predicted"/>
<organism evidence="1 2">
    <name type="scientific">Achromobacter phage vB_AxyP_19-32_Axy21</name>
    <dbReference type="NCBI Taxonomy" id="2591045"/>
    <lineage>
        <taxon>Viruses</taxon>
        <taxon>Duplodnaviria</taxon>
        <taxon>Heunggongvirae</taxon>
        <taxon>Uroviricota</taxon>
        <taxon>Caudoviricetes</taxon>
        <taxon>Autographivirales</taxon>
        <taxon>Autoscriptoviridae</taxon>
        <taxon>Axyvirus</taxon>
        <taxon>Axyvirus 1932Axy21</taxon>
    </lineage>
</organism>
<protein>
    <submittedName>
        <fullName evidence="1">Uncharacterized protein</fullName>
    </submittedName>
</protein>